<name>F2Q0U5_TRIEC</name>
<feature type="region of interest" description="Disordered" evidence="1">
    <location>
        <begin position="1"/>
        <end position="26"/>
    </location>
</feature>
<evidence type="ECO:0000256" key="1">
    <source>
        <dbReference type="SAM" id="MobiDB-lite"/>
    </source>
</evidence>
<evidence type="ECO:0000313" key="3">
    <source>
        <dbReference type="Proteomes" id="UP000009169"/>
    </source>
</evidence>
<keyword evidence="3" id="KW-1185">Reference proteome</keyword>
<sequence length="123" mass="13601">MDTRRQMDLPMWKGSQNRKKEIPGPIPPFAPVPAVGEPAWMDVVLLLHGSSGACRMQCRNYSWWNATNWQMGAFGVFDYRGEILMDVTSWHVASATTEMVANLCWTVLVGAKDGLAGGVSLVM</sequence>
<dbReference type="EMBL" id="DS995765">
    <property type="protein sequence ID" value="EGE07763.1"/>
    <property type="molecule type" value="Genomic_DNA"/>
</dbReference>
<protein>
    <submittedName>
        <fullName evidence="2">Uncharacterized protein</fullName>
    </submittedName>
</protein>
<dbReference type="VEuPathDB" id="FungiDB:TEQG_06795"/>
<gene>
    <name evidence="2" type="ORF">TEQG_06795</name>
</gene>
<organism evidence="2 3">
    <name type="scientific">Trichophyton equinum (strain ATCC MYA-4606 / CBS 127.97)</name>
    <name type="common">Horse ringworm fungus</name>
    <dbReference type="NCBI Taxonomy" id="559882"/>
    <lineage>
        <taxon>Eukaryota</taxon>
        <taxon>Fungi</taxon>
        <taxon>Dikarya</taxon>
        <taxon>Ascomycota</taxon>
        <taxon>Pezizomycotina</taxon>
        <taxon>Eurotiomycetes</taxon>
        <taxon>Eurotiomycetidae</taxon>
        <taxon>Onygenales</taxon>
        <taxon>Arthrodermataceae</taxon>
        <taxon>Trichophyton</taxon>
    </lineage>
</organism>
<proteinExistence type="predicted"/>
<dbReference type="HOGENOM" id="CLU_2016840_0_0_1"/>
<dbReference type="AlphaFoldDB" id="F2Q0U5"/>
<evidence type="ECO:0000313" key="2">
    <source>
        <dbReference type="EMBL" id="EGE07763.1"/>
    </source>
</evidence>
<accession>F2Q0U5</accession>
<dbReference type="Proteomes" id="UP000009169">
    <property type="component" value="Unassembled WGS sequence"/>
</dbReference>
<reference evidence="3" key="1">
    <citation type="journal article" date="2012" name="MBio">
        <title>Comparative genome analysis of Trichophyton rubrum and related dermatophytes reveals candidate genes involved in infection.</title>
        <authorList>
            <person name="Martinez D.A."/>
            <person name="Oliver B.G."/>
            <person name="Graeser Y."/>
            <person name="Goldberg J.M."/>
            <person name="Li W."/>
            <person name="Martinez-Rossi N.M."/>
            <person name="Monod M."/>
            <person name="Shelest E."/>
            <person name="Barton R.C."/>
            <person name="Birch E."/>
            <person name="Brakhage A.A."/>
            <person name="Chen Z."/>
            <person name="Gurr S.J."/>
            <person name="Heiman D."/>
            <person name="Heitman J."/>
            <person name="Kosti I."/>
            <person name="Rossi A."/>
            <person name="Saif S."/>
            <person name="Samalova M."/>
            <person name="Saunders C.W."/>
            <person name="Shea T."/>
            <person name="Summerbell R.C."/>
            <person name="Xu J."/>
            <person name="Young S."/>
            <person name="Zeng Q."/>
            <person name="Birren B.W."/>
            <person name="Cuomo C.A."/>
            <person name="White T.C."/>
        </authorList>
    </citation>
    <scope>NUCLEOTIDE SEQUENCE [LARGE SCALE GENOMIC DNA]</scope>
    <source>
        <strain evidence="3">ATCC MYA-4606 / CBS 127.97</strain>
    </source>
</reference>